<gene>
    <name evidence="1" type="ORF">KME32_11000</name>
</gene>
<protein>
    <submittedName>
        <fullName evidence="1">Uncharacterized protein</fullName>
    </submittedName>
</protein>
<reference evidence="1" key="2">
    <citation type="journal article" date="2022" name="Microbiol. Resour. Announc.">
        <title>Metagenome Sequencing to Explore Phylogenomics of Terrestrial Cyanobacteria.</title>
        <authorList>
            <person name="Ward R.D."/>
            <person name="Stajich J.E."/>
            <person name="Johansen J.R."/>
            <person name="Huntemann M."/>
            <person name="Clum A."/>
            <person name="Foster B."/>
            <person name="Foster B."/>
            <person name="Roux S."/>
            <person name="Palaniappan K."/>
            <person name="Varghese N."/>
            <person name="Mukherjee S."/>
            <person name="Reddy T.B.K."/>
            <person name="Daum C."/>
            <person name="Copeland A."/>
            <person name="Chen I.A."/>
            <person name="Ivanova N.N."/>
            <person name="Kyrpides N.C."/>
            <person name="Shapiro N."/>
            <person name="Eloe-Fadrosh E.A."/>
            <person name="Pietrasiak N."/>
        </authorList>
    </citation>
    <scope>NUCLEOTIDE SEQUENCE</scope>
    <source>
        <strain evidence="1">JT2-VF2</strain>
    </source>
</reference>
<reference evidence="1" key="1">
    <citation type="submission" date="2021-05" db="EMBL/GenBank/DDBJ databases">
        <authorList>
            <person name="Pietrasiak N."/>
            <person name="Ward R."/>
            <person name="Stajich J.E."/>
            <person name="Kurbessoian T."/>
        </authorList>
    </citation>
    <scope>NUCLEOTIDE SEQUENCE</scope>
    <source>
        <strain evidence="1">JT2-VF2</strain>
    </source>
</reference>
<organism evidence="1 2">
    <name type="scientific">Mojavia pulchra JT2-VF2</name>
    <dbReference type="NCBI Taxonomy" id="287848"/>
    <lineage>
        <taxon>Bacteria</taxon>
        <taxon>Bacillati</taxon>
        <taxon>Cyanobacteriota</taxon>
        <taxon>Cyanophyceae</taxon>
        <taxon>Nostocales</taxon>
        <taxon>Nostocaceae</taxon>
    </lineage>
</organism>
<dbReference type="EMBL" id="JAHHHN010000005">
    <property type="protein sequence ID" value="MBW4561662.1"/>
    <property type="molecule type" value="Genomic_DNA"/>
</dbReference>
<dbReference type="Proteomes" id="UP000715781">
    <property type="component" value="Unassembled WGS sequence"/>
</dbReference>
<accession>A0A951UFL4</accession>
<name>A0A951UFL4_9NOST</name>
<dbReference type="AlphaFoldDB" id="A0A951UFL4"/>
<evidence type="ECO:0000313" key="2">
    <source>
        <dbReference type="Proteomes" id="UP000715781"/>
    </source>
</evidence>
<evidence type="ECO:0000313" key="1">
    <source>
        <dbReference type="EMBL" id="MBW4561662.1"/>
    </source>
</evidence>
<comment type="caution">
    <text evidence="1">The sequence shown here is derived from an EMBL/GenBank/DDBJ whole genome shotgun (WGS) entry which is preliminary data.</text>
</comment>
<sequence>MRVARASGDSEIVAGVTPKSPSIMACQSFRDIVYKFLKETPADANELANLQVA</sequence>
<proteinExistence type="predicted"/>